<proteinExistence type="predicted"/>
<sequence length="307" mass="32923">MTSAPSIVDVSRLPPPDAIEIVSAEAMIEAFLDRFAVEWEAERAIDPTLPEWTVAKVAANPIRRVGGRAWQYTRVLDRYRVNDAIRSVFVAFAKGSNLDAVAANQNVQRLLVRAATADTPAVYETDERLLLRYLFSFDRASAGSEGAYLYAAYSTVPAIGHAAVVGFNTHGRRGDTDVVVMGEAGALVSDAERAAISAAVRAPHIKPEAVSVAVLKALRVEYRAHVRVELPQGPDADLVRQQIADRIKAATDARTLIAGEVPDGLIQGAAYGPNVLSVADLNPIVIAPDAYSVPVCTEITVEVVVRS</sequence>
<dbReference type="Proteomes" id="UP000192656">
    <property type="component" value="Unassembled WGS sequence"/>
</dbReference>
<name>A0A1W2EJW9_9HYPH</name>
<evidence type="ECO:0000313" key="2">
    <source>
        <dbReference type="Proteomes" id="UP000192656"/>
    </source>
</evidence>
<dbReference type="OrthoDB" id="9793802at2"/>
<accession>A0A1W2EJW9</accession>
<gene>
    <name evidence="1" type="ORF">SAMN06297251_12723</name>
</gene>
<dbReference type="RefSeq" id="WP_084412396.1">
    <property type="nucleotide sequence ID" value="NZ_FWXR01000027.1"/>
</dbReference>
<reference evidence="1 2" key="1">
    <citation type="submission" date="2017-04" db="EMBL/GenBank/DDBJ databases">
        <authorList>
            <person name="Afonso C.L."/>
            <person name="Miller P.J."/>
            <person name="Scott M.A."/>
            <person name="Spackman E."/>
            <person name="Goraichik I."/>
            <person name="Dimitrov K.M."/>
            <person name="Suarez D.L."/>
            <person name="Swayne D.E."/>
        </authorList>
    </citation>
    <scope>NUCLEOTIDE SEQUENCE [LARGE SCALE GENOMIC DNA]</scope>
    <source>
        <strain evidence="1 2">CGMCC 1.10972</strain>
    </source>
</reference>
<organism evidence="1 2">
    <name type="scientific">Fulvimarina manganoxydans</name>
    <dbReference type="NCBI Taxonomy" id="937218"/>
    <lineage>
        <taxon>Bacteria</taxon>
        <taxon>Pseudomonadati</taxon>
        <taxon>Pseudomonadota</taxon>
        <taxon>Alphaproteobacteria</taxon>
        <taxon>Hyphomicrobiales</taxon>
        <taxon>Aurantimonadaceae</taxon>
        <taxon>Fulvimarina</taxon>
    </lineage>
</organism>
<evidence type="ECO:0000313" key="1">
    <source>
        <dbReference type="EMBL" id="SMD10007.1"/>
    </source>
</evidence>
<dbReference type="EMBL" id="FWXR01000027">
    <property type="protein sequence ID" value="SMD10007.1"/>
    <property type="molecule type" value="Genomic_DNA"/>
</dbReference>
<dbReference type="STRING" id="937218.SAMN06297251_12723"/>
<dbReference type="AlphaFoldDB" id="A0A1W2EJW9"/>
<keyword evidence="2" id="KW-1185">Reference proteome</keyword>
<protein>
    <submittedName>
        <fullName evidence="1">Phage-related baseplate assembly protein</fullName>
    </submittedName>
</protein>